<evidence type="ECO:0000313" key="2">
    <source>
        <dbReference type="Proteomes" id="UP000824969"/>
    </source>
</evidence>
<dbReference type="EMBL" id="AP019781">
    <property type="protein sequence ID" value="BBL69217.1"/>
    <property type="molecule type" value="Genomic_DNA"/>
</dbReference>
<sequence>MDEGPAVILRYESGNLSIPIDTSQIEVIDPDNSTANVTPIVAILLDDQRTGILLENGWKITTASKKTDEHDPNLAYVDVEFEKEGLSFFIKVDETANRTLEGHSGAKLWVTDRISGPRPEDYHQWKRFDENSSMIYTIFDHKTDRTVMIYNKTMIFYLYPSYATIDIEGLND</sequence>
<name>A0ABM7H8U8_9EURY</name>
<reference evidence="1 2" key="1">
    <citation type="submission" date="2019-06" db="EMBL/GenBank/DDBJ databases">
        <title>Complete genome sequence of Methanoculleus chikugoensis strain MG62.</title>
        <authorList>
            <person name="Asakawa S."/>
            <person name="Dianou D."/>
        </authorList>
    </citation>
    <scope>NUCLEOTIDE SEQUENCE [LARGE SCALE GENOMIC DNA]</scope>
    <source>
        <strain evidence="1 2">MG62</strain>
    </source>
</reference>
<gene>
    <name evidence="1" type="ORF">MchiMG62_23980</name>
</gene>
<evidence type="ECO:0000313" key="1">
    <source>
        <dbReference type="EMBL" id="BBL69217.1"/>
    </source>
</evidence>
<keyword evidence="2" id="KW-1185">Reference proteome</keyword>
<dbReference type="Proteomes" id="UP000824969">
    <property type="component" value="Chromosome"/>
</dbReference>
<protein>
    <submittedName>
        <fullName evidence="1">Uncharacterized protein</fullName>
    </submittedName>
</protein>
<accession>A0ABM7H8U8</accession>
<proteinExistence type="predicted"/>
<organism evidence="1 2">
    <name type="scientific">Methanoculleus chikugoensis</name>
    <dbReference type="NCBI Taxonomy" id="118126"/>
    <lineage>
        <taxon>Archaea</taxon>
        <taxon>Methanobacteriati</taxon>
        <taxon>Methanobacteriota</taxon>
        <taxon>Stenosarchaea group</taxon>
        <taxon>Methanomicrobia</taxon>
        <taxon>Methanomicrobiales</taxon>
        <taxon>Methanomicrobiaceae</taxon>
        <taxon>Methanoculleus</taxon>
    </lineage>
</organism>